<gene>
    <name evidence="1" type="ORF">JG688_00017777</name>
</gene>
<comment type="caution">
    <text evidence="1">The sequence shown here is derived from an EMBL/GenBank/DDBJ whole genome shotgun (WGS) entry which is preliminary data.</text>
</comment>
<evidence type="ECO:0000313" key="2">
    <source>
        <dbReference type="Proteomes" id="UP000709295"/>
    </source>
</evidence>
<proteinExistence type="predicted"/>
<reference evidence="1" key="1">
    <citation type="submission" date="2021-01" db="EMBL/GenBank/DDBJ databases">
        <title>Phytophthora aleatoria, a newly-described species from Pinus radiata is distinct from Phytophthora cactorum isolates based on comparative genomics.</title>
        <authorList>
            <person name="Mcdougal R."/>
            <person name="Panda P."/>
            <person name="Williams N."/>
            <person name="Studholme D.J."/>
        </authorList>
    </citation>
    <scope>NUCLEOTIDE SEQUENCE</scope>
    <source>
        <strain evidence="1">NZFS 4037</strain>
    </source>
</reference>
<dbReference type="Proteomes" id="UP000709295">
    <property type="component" value="Unassembled WGS sequence"/>
</dbReference>
<feature type="non-terminal residue" evidence="1">
    <location>
        <position position="1"/>
    </location>
</feature>
<name>A0A8J5I2S4_9STRA</name>
<dbReference type="EMBL" id="JAENGY010002845">
    <property type="protein sequence ID" value="KAG6943110.1"/>
    <property type="molecule type" value="Genomic_DNA"/>
</dbReference>
<evidence type="ECO:0008006" key="3">
    <source>
        <dbReference type="Google" id="ProtNLM"/>
    </source>
</evidence>
<organism evidence="1 2">
    <name type="scientific">Phytophthora aleatoria</name>
    <dbReference type="NCBI Taxonomy" id="2496075"/>
    <lineage>
        <taxon>Eukaryota</taxon>
        <taxon>Sar</taxon>
        <taxon>Stramenopiles</taxon>
        <taxon>Oomycota</taxon>
        <taxon>Peronosporomycetes</taxon>
        <taxon>Peronosporales</taxon>
        <taxon>Peronosporaceae</taxon>
        <taxon>Phytophthora</taxon>
    </lineage>
</organism>
<dbReference type="AlphaFoldDB" id="A0A8J5I2S4"/>
<keyword evidence="2" id="KW-1185">Reference proteome</keyword>
<feature type="non-terminal residue" evidence="1">
    <location>
        <position position="221"/>
    </location>
</feature>
<evidence type="ECO:0000313" key="1">
    <source>
        <dbReference type="EMBL" id="KAG6943110.1"/>
    </source>
</evidence>
<protein>
    <recommendedName>
        <fullName evidence="3">MULE transposase domain-containing protein</fullName>
    </recommendedName>
</protein>
<sequence>SHSAHSVLVLLSTERTGRNFCLGRFRLYAKSMNMRMLDCSGLWRSTRKSFGVQLTVKYGSLDRADYIDNIAVWPEIILLDCYAHVSKKCHERCGLLKDNTCYDKHVRDNTKQMHHARSPEQFAALSHECVKIWETCRGQECASWFKKVYLHERWSRMYATCAIPGSLPSQNALESHNGVIKTCGVTEKNAKTGFVLNKSKSGVFAIVELDTGVSTFGHCWG</sequence>
<accession>A0A8J5I2S4</accession>